<evidence type="ECO:0008006" key="3">
    <source>
        <dbReference type="Google" id="ProtNLM"/>
    </source>
</evidence>
<dbReference type="InterPro" id="IPR008727">
    <property type="entry name" value="PAAR_motif"/>
</dbReference>
<evidence type="ECO:0000313" key="2">
    <source>
        <dbReference type="Proteomes" id="UP000031599"/>
    </source>
</evidence>
<dbReference type="Gene3D" id="2.60.200.60">
    <property type="match status" value="2"/>
</dbReference>
<dbReference type="EMBL" id="JMCC02000011">
    <property type="protein sequence ID" value="KIG18371.1"/>
    <property type="molecule type" value="Genomic_DNA"/>
</dbReference>
<accession>A0A0C2D5C7</accession>
<dbReference type="AlphaFoldDB" id="A0A0C2D5C7"/>
<organism evidence="1 2">
    <name type="scientific">Enhygromyxa salina</name>
    <dbReference type="NCBI Taxonomy" id="215803"/>
    <lineage>
        <taxon>Bacteria</taxon>
        <taxon>Pseudomonadati</taxon>
        <taxon>Myxococcota</taxon>
        <taxon>Polyangia</taxon>
        <taxon>Nannocystales</taxon>
        <taxon>Nannocystaceae</taxon>
        <taxon>Enhygromyxa</taxon>
    </lineage>
</organism>
<name>A0A0C2D5C7_9BACT</name>
<dbReference type="RefSeq" id="WP_052546997.1">
    <property type="nucleotide sequence ID" value="NZ_JMCC02000011.1"/>
</dbReference>
<comment type="caution">
    <text evidence="1">The sequence shown here is derived from an EMBL/GenBank/DDBJ whole genome shotgun (WGS) entry which is preliminary data.</text>
</comment>
<dbReference type="Pfam" id="PF05488">
    <property type="entry name" value="PAAR_motif"/>
    <property type="match status" value="1"/>
</dbReference>
<evidence type="ECO:0000313" key="1">
    <source>
        <dbReference type="EMBL" id="KIG18371.1"/>
    </source>
</evidence>
<dbReference type="Proteomes" id="UP000031599">
    <property type="component" value="Unassembled WGS sequence"/>
</dbReference>
<proteinExistence type="predicted"/>
<reference evidence="1 2" key="1">
    <citation type="submission" date="2014-12" db="EMBL/GenBank/DDBJ databases">
        <title>Genome assembly of Enhygromyxa salina DSM 15201.</title>
        <authorList>
            <person name="Sharma G."/>
            <person name="Subramanian S."/>
        </authorList>
    </citation>
    <scope>NUCLEOTIDE SEQUENCE [LARGE SCALE GENOMIC DNA]</scope>
    <source>
        <strain evidence="1 2">DSM 15201</strain>
    </source>
</reference>
<gene>
    <name evidence="1" type="ORF">DB30_00656</name>
</gene>
<sequence>MPHAARLGDPHTCPLASPNAHVGGVILAAGSTSVVIDSRPAAMQGSTCACGPGPVNEVAVGSTSVTIDRKPAARIGDPTTHGGVIVGGSATVLIG</sequence>
<dbReference type="CDD" id="cd14738">
    <property type="entry name" value="PAAR_2"/>
    <property type="match status" value="1"/>
</dbReference>
<protein>
    <recommendedName>
        <fullName evidence="3">PAAR motif protein</fullName>
    </recommendedName>
</protein>